<feature type="compositionally biased region" description="Acidic residues" evidence="1">
    <location>
        <begin position="133"/>
        <end position="188"/>
    </location>
</feature>
<dbReference type="PROSITE" id="PS51782">
    <property type="entry name" value="LYSM"/>
    <property type="match status" value="2"/>
</dbReference>
<gene>
    <name evidence="4" type="ORF">JOC95_004007</name>
</gene>
<dbReference type="PANTHER" id="PTHR33734">
    <property type="entry name" value="LYSM DOMAIN-CONTAINING GPI-ANCHORED PROTEIN 2"/>
    <property type="match status" value="1"/>
</dbReference>
<dbReference type="CDD" id="cd00118">
    <property type="entry name" value="LysM"/>
    <property type="match status" value="2"/>
</dbReference>
<dbReference type="EMBL" id="JAFBED010000013">
    <property type="protein sequence ID" value="MBM7622097.1"/>
    <property type="molecule type" value="Genomic_DNA"/>
</dbReference>
<evidence type="ECO:0000256" key="2">
    <source>
        <dbReference type="SAM" id="SignalP"/>
    </source>
</evidence>
<feature type="domain" description="LysM" evidence="3">
    <location>
        <begin position="74"/>
        <end position="119"/>
    </location>
</feature>
<dbReference type="Gene3D" id="3.10.350.10">
    <property type="entry name" value="LysM domain"/>
    <property type="match status" value="2"/>
</dbReference>
<feature type="domain" description="LysM" evidence="3">
    <location>
        <begin position="27"/>
        <end position="70"/>
    </location>
</feature>
<evidence type="ECO:0000259" key="3">
    <source>
        <dbReference type="PROSITE" id="PS51782"/>
    </source>
</evidence>
<organism evidence="4 5">
    <name type="scientific">Sutcliffiella tianshenii</name>
    <dbReference type="NCBI Taxonomy" id="1463404"/>
    <lineage>
        <taxon>Bacteria</taxon>
        <taxon>Bacillati</taxon>
        <taxon>Bacillota</taxon>
        <taxon>Bacilli</taxon>
        <taxon>Bacillales</taxon>
        <taxon>Bacillaceae</taxon>
        <taxon>Sutcliffiella</taxon>
    </lineage>
</organism>
<evidence type="ECO:0000256" key="1">
    <source>
        <dbReference type="SAM" id="MobiDB-lite"/>
    </source>
</evidence>
<feature type="non-terminal residue" evidence="4">
    <location>
        <position position="188"/>
    </location>
</feature>
<feature type="signal peptide" evidence="2">
    <location>
        <begin position="1"/>
        <end position="26"/>
    </location>
</feature>
<dbReference type="InterPro" id="IPR018392">
    <property type="entry name" value="LysM"/>
</dbReference>
<dbReference type="Proteomes" id="UP000737402">
    <property type="component" value="Unassembled WGS sequence"/>
</dbReference>
<accession>A0ABS2P642</accession>
<evidence type="ECO:0000313" key="4">
    <source>
        <dbReference type="EMBL" id="MBM7622097.1"/>
    </source>
</evidence>
<dbReference type="Pfam" id="PF01476">
    <property type="entry name" value="LysM"/>
    <property type="match status" value="2"/>
</dbReference>
<dbReference type="RefSeq" id="WP_204419386.1">
    <property type="nucleotide sequence ID" value="NZ_JAFBED010000013.1"/>
</dbReference>
<dbReference type="InterPro" id="IPR036779">
    <property type="entry name" value="LysM_dom_sf"/>
</dbReference>
<comment type="caution">
    <text evidence="4">The sequence shown here is derived from an EMBL/GenBank/DDBJ whole genome shotgun (WGS) entry which is preliminary data.</text>
</comment>
<proteinExistence type="predicted"/>
<reference evidence="4 5" key="1">
    <citation type="submission" date="2021-01" db="EMBL/GenBank/DDBJ databases">
        <title>Genomic Encyclopedia of Type Strains, Phase IV (KMG-IV): sequencing the most valuable type-strain genomes for metagenomic binning, comparative biology and taxonomic classification.</title>
        <authorList>
            <person name="Goeker M."/>
        </authorList>
    </citation>
    <scope>NUCLEOTIDE SEQUENCE [LARGE SCALE GENOMIC DNA]</scope>
    <source>
        <strain evidence="4 5">DSM 25879</strain>
    </source>
</reference>
<sequence length="188" mass="20225">MKKTMFSLVTAAALAGTFSLGSNASAAEVTVKKGDTLWDIANANNITVQELKDWNNLSSDLIHPEQGLKVALSERYKIVKGDTLWGISQNYDGITYQQLAQWNSIENPDLIYADDEIIIYTKGNPESVQTEAPAEEPVTEAPAEEAPAEEPVTEAPAEEAPAEEPVTEAPAEEAPAEEPVTEAPAEEA</sequence>
<feature type="region of interest" description="Disordered" evidence="1">
    <location>
        <begin position="127"/>
        <end position="188"/>
    </location>
</feature>
<dbReference type="SUPFAM" id="SSF54106">
    <property type="entry name" value="LysM domain"/>
    <property type="match status" value="2"/>
</dbReference>
<dbReference type="SMART" id="SM00257">
    <property type="entry name" value="LysM"/>
    <property type="match status" value="2"/>
</dbReference>
<dbReference type="PANTHER" id="PTHR33734:SF22">
    <property type="entry name" value="MEMBRANE-BOUND LYTIC MUREIN TRANSGLYCOSYLASE D"/>
    <property type="match status" value="1"/>
</dbReference>
<name>A0ABS2P642_9BACI</name>
<feature type="chain" id="PRO_5045677302" evidence="2">
    <location>
        <begin position="27"/>
        <end position="188"/>
    </location>
</feature>
<keyword evidence="5" id="KW-1185">Reference proteome</keyword>
<keyword evidence="2" id="KW-0732">Signal</keyword>
<evidence type="ECO:0000313" key="5">
    <source>
        <dbReference type="Proteomes" id="UP000737402"/>
    </source>
</evidence>
<protein>
    <submittedName>
        <fullName evidence="4">LysM repeat protein</fullName>
    </submittedName>
</protein>